<reference evidence="6 7" key="1">
    <citation type="journal article" date="2021" name="Arch. Microbiol.">
        <title>Myceligenerans indicum sp. nov., an actinobacterium isolated from mangrove sediment of Sundarbans, India.</title>
        <authorList>
            <person name="Asha K."/>
            <person name="Bhadury P."/>
        </authorList>
    </citation>
    <scope>NUCLEOTIDE SEQUENCE [LARGE SCALE GENOMIC DNA]</scope>
    <source>
        <strain evidence="6 7">I2</strain>
    </source>
</reference>
<accession>A0ABS1LRC0</accession>
<dbReference type="Pfam" id="PF00126">
    <property type="entry name" value="HTH_1"/>
    <property type="match status" value="1"/>
</dbReference>
<feature type="domain" description="HTH lysR-type" evidence="5">
    <location>
        <begin position="1"/>
        <end position="58"/>
    </location>
</feature>
<dbReference type="SUPFAM" id="SSF46785">
    <property type="entry name" value="Winged helix' DNA-binding domain"/>
    <property type="match status" value="1"/>
</dbReference>
<keyword evidence="3" id="KW-0238">DNA-binding</keyword>
<dbReference type="InterPro" id="IPR005119">
    <property type="entry name" value="LysR_subst-bd"/>
</dbReference>
<dbReference type="CDD" id="cd05466">
    <property type="entry name" value="PBP2_LTTR_substrate"/>
    <property type="match status" value="1"/>
</dbReference>
<dbReference type="PANTHER" id="PTHR30346">
    <property type="entry name" value="TRANSCRIPTIONAL DUAL REGULATOR HCAR-RELATED"/>
    <property type="match status" value="1"/>
</dbReference>
<keyword evidence="4" id="KW-0804">Transcription</keyword>
<evidence type="ECO:0000313" key="7">
    <source>
        <dbReference type="Proteomes" id="UP000675409"/>
    </source>
</evidence>
<comment type="caution">
    <text evidence="6">The sequence shown here is derived from an EMBL/GenBank/DDBJ whole genome shotgun (WGS) entry which is preliminary data.</text>
</comment>
<keyword evidence="7" id="KW-1185">Reference proteome</keyword>
<evidence type="ECO:0000256" key="1">
    <source>
        <dbReference type="ARBA" id="ARBA00009437"/>
    </source>
</evidence>
<proteinExistence type="inferred from homology"/>
<dbReference type="InterPro" id="IPR036388">
    <property type="entry name" value="WH-like_DNA-bd_sf"/>
</dbReference>
<dbReference type="RefSeq" id="WP_201850293.1">
    <property type="nucleotide sequence ID" value="NZ_JABBYC010000052.1"/>
</dbReference>
<dbReference type="EMBL" id="JABBYC010000052">
    <property type="protein sequence ID" value="MBL0888333.1"/>
    <property type="molecule type" value="Genomic_DNA"/>
</dbReference>
<protein>
    <submittedName>
        <fullName evidence="6">LysR family transcriptional regulator</fullName>
    </submittedName>
</protein>
<sequence>MELRQLRYFTAVVEAGSLTAAAEVLRISQPPLSVAIAKLEREVGVPLLVRSSRGVEPTSAGSYLLEAGTRVLDDVDEIAAALRRFGTGAAGTVTLAAVPQLMWHRVPRLLRAHAAEVPDLEVRLVDPPPWTAIEMLSRRRVDLAAVVVAGHRRFAARHRPALDVLDWGEVPLVAVLPPDETEAPDPYPLRAFEGEQVLLPRRAAAVPSVPEEVEAAFRRHGVTPGSVRTVETLQAGLPLVEAGVARGILPDPDRASLARFDVVVRRLDPEPRPLRALVVSRPGADGDPGVTGLLRRIARDATRSNPG</sequence>
<dbReference type="Gene3D" id="3.40.190.10">
    <property type="entry name" value="Periplasmic binding protein-like II"/>
    <property type="match status" value="2"/>
</dbReference>
<comment type="similarity">
    <text evidence="1">Belongs to the LysR transcriptional regulatory family.</text>
</comment>
<organism evidence="6 7">
    <name type="scientific">Myceligenerans indicum</name>
    <dbReference type="NCBI Taxonomy" id="2593663"/>
    <lineage>
        <taxon>Bacteria</taxon>
        <taxon>Bacillati</taxon>
        <taxon>Actinomycetota</taxon>
        <taxon>Actinomycetes</taxon>
        <taxon>Micrococcales</taxon>
        <taxon>Promicromonosporaceae</taxon>
        <taxon>Myceligenerans</taxon>
    </lineage>
</organism>
<dbReference type="Gene3D" id="1.10.10.10">
    <property type="entry name" value="Winged helix-like DNA-binding domain superfamily/Winged helix DNA-binding domain"/>
    <property type="match status" value="1"/>
</dbReference>
<evidence type="ECO:0000256" key="3">
    <source>
        <dbReference type="ARBA" id="ARBA00023125"/>
    </source>
</evidence>
<dbReference type="Proteomes" id="UP000675409">
    <property type="component" value="Unassembled WGS sequence"/>
</dbReference>
<dbReference type="PROSITE" id="PS50931">
    <property type="entry name" value="HTH_LYSR"/>
    <property type="match status" value="1"/>
</dbReference>
<dbReference type="PRINTS" id="PR00039">
    <property type="entry name" value="HTHLYSR"/>
</dbReference>
<evidence type="ECO:0000259" key="5">
    <source>
        <dbReference type="PROSITE" id="PS50931"/>
    </source>
</evidence>
<dbReference type="InterPro" id="IPR000847">
    <property type="entry name" value="LysR_HTH_N"/>
</dbReference>
<dbReference type="PANTHER" id="PTHR30346:SF28">
    <property type="entry name" value="HTH-TYPE TRANSCRIPTIONAL REGULATOR CYNR"/>
    <property type="match status" value="1"/>
</dbReference>
<dbReference type="SUPFAM" id="SSF53850">
    <property type="entry name" value="Periplasmic binding protein-like II"/>
    <property type="match status" value="1"/>
</dbReference>
<evidence type="ECO:0000313" key="6">
    <source>
        <dbReference type="EMBL" id="MBL0888333.1"/>
    </source>
</evidence>
<keyword evidence="2" id="KW-0805">Transcription regulation</keyword>
<name>A0ABS1LRC0_9MICO</name>
<evidence type="ECO:0000256" key="4">
    <source>
        <dbReference type="ARBA" id="ARBA00023163"/>
    </source>
</evidence>
<gene>
    <name evidence="6" type="ORF">HGK34_18935</name>
</gene>
<dbReference type="InterPro" id="IPR036390">
    <property type="entry name" value="WH_DNA-bd_sf"/>
</dbReference>
<evidence type="ECO:0000256" key="2">
    <source>
        <dbReference type="ARBA" id="ARBA00023015"/>
    </source>
</evidence>
<dbReference type="Pfam" id="PF03466">
    <property type="entry name" value="LysR_substrate"/>
    <property type="match status" value="1"/>
</dbReference>